<dbReference type="AlphaFoldDB" id="A0A2N3V4I1"/>
<dbReference type="EMBL" id="PJMW01000004">
    <property type="protein sequence ID" value="PKV76537.1"/>
    <property type="molecule type" value="Genomic_DNA"/>
</dbReference>
<accession>A0A2N3V4I1</accession>
<dbReference type="OrthoDB" id="4559802at2"/>
<name>A0A2N3V4I1_9NOCA</name>
<proteinExistence type="predicted"/>
<sequence length="62" mass="6548">MAYVHSGVRRAAGQLSVADIAAQPGGIEALQSRVHELRSRGVHFAANAIEQEMAALDLPPRG</sequence>
<evidence type="ECO:0000313" key="2">
    <source>
        <dbReference type="Proteomes" id="UP000233766"/>
    </source>
</evidence>
<reference evidence="1 2" key="1">
    <citation type="submission" date="2017-12" db="EMBL/GenBank/DDBJ databases">
        <title>Sequencing the genomes of 1000 Actinobacteria strains.</title>
        <authorList>
            <person name="Klenk H.-P."/>
        </authorList>
    </citation>
    <scope>NUCLEOTIDE SEQUENCE [LARGE SCALE GENOMIC DNA]</scope>
    <source>
        <strain evidence="1 2">DSM 44489</strain>
    </source>
</reference>
<gene>
    <name evidence="1" type="ORF">ATK86_7468</name>
</gene>
<protein>
    <submittedName>
        <fullName evidence="1">Uncharacterized protein</fullName>
    </submittedName>
</protein>
<organism evidence="1 2">
    <name type="scientific">Nocardia fluminea</name>
    <dbReference type="NCBI Taxonomy" id="134984"/>
    <lineage>
        <taxon>Bacteria</taxon>
        <taxon>Bacillati</taxon>
        <taxon>Actinomycetota</taxon>
        <taxon>Actinomycetes</taxon>
        <taxon>Mycobacteriales</taxon>
        <taxon>Nocardiaceae</taxon>
        <taxon>Nocardia</taxon>
    </lineage>
</organism>
<dbReference type="RefSeq" id="WP_101469192.1">
    <property type="nucleotide sequence ID" value="NZ_JBEZZV010000016.1"/>
</dbReference>
<evidence type="ECO:0000313" key="1">
    <source>
        <dbReference type="EMBL" id="PKV76537.1"/>
    </source>
</evidence>
<dbReference type="Proteomes" id="UP000233766">
    <property type="component" value="Unassembled WGS sequence"/>
</dbReference>
<comment type="caution">
    <text evidence="1">The sequence shown here is derived from an EMBL/GenBank/DDBJ whole genome shotgun (WGS) entry which is preliminary data.</text>
</comment>
<dbReference type="GeneID" id="97473610"/>
<keyword evidence="2" id="KW-1185">Reference proteome</keyword>